<evidence type="ECO:0000256" key="4">
    <source>
        <dbReference type="ARBA" id="ARBA00022801"/>
    </source>
</evidence>
<evidence type="ECO:0000313" key="12">
    <source>
        <dbReference type="Proteomes" id="UP001524547"/>
    </source>
</evidence>
<dbReference type="EMBL" id="JAMZEJ010000003">
    <property type="protein sequence ID" value="MCQ8240256.1"/>
    <property type="molecule type" value="Genomic_DNA"/>
</dbReference>
<dbReference type="CDD" id="cd10031">
    <property type="entry name" value="UDG-F5_TTUDGB_like"/>
    <property type="match status" value="1"/>
</dbReference>
<keyword evidence="7" id="KW-0234">DNA repair</keyword>
<feature type="domain" description="Uracil-DNA glycosylase-like" evidence="10">
    <location>
        <begin position="42"/>
        <end position="215"/>
    </location>
</feature>
<dbReference type="Proteomes" id="UP001524547">
    <property type="component" value="Unassembled WGS sequence"/>
</dbReference>
<evidence type="ECO:0000256" key="8">
    <source>
        <dbReference type="ARBA" id="ARBA00023779"/>
    </source>
</evidence>
<comment type="similarity">
    <text evidence="8">Belongs to the uracil-DNA glycosylase (UDG) superfamily. Type 5 (UDGb) family.</text>
</comment>
<evidence type="ECO:0000256" key="9">
    <source>
        <dbReference type="ARBA" id="ARBA00023887"/>
    </source>
</evidence>
<keyword evidence="3" id="KW-0227">DNA damage</keyword>
<keyword evidence="12" id="KW-1185">Reference proteome</keyword>
<evidence type="ECO:0000256" key="6">
    <source>
        <dbReference type="ARBA" id="ARBA00023014"/>
    </source>
</evidence>
<evidence type="ECO:0000259" key="10">
    <source>
        <dbReference type="SMART" id="SM00986"/>
    </source>
</evidence>
<evidence type="ECO:0000313" key="11">
    <source>
        <dbReference type="EMBL" id="MCQ8240256.1"/>
    </source>
</evidence>
<dbReference type="InterPro" id="IPR036895">
    <property type="entry name" value="Uracil-DNA_glycosylase-like_sf"/>
</dbReference>
<keyword evidence="4" id="KW-0378">Hydrolase</keyword>
<organism evidence="11 12">
    <name type="scientific">Rhizosaccharibacter radicis</name>
    <dbReference type="NCBI Taxonomy" id="2782605"/>
    <lineage>
        <taxon>Bacteria</taxon>
        <taxon>Pseudomonadati</taxon>
        <taxon>Pseudomonadota</taxon>
        <taxon>Alphaproteobacteria</taxon>
        <taxon>Acetobacterales</taxon>
        <taxon>Acetobacteraceae</taxon>
        <taxon>Rhizosaccharibacter</taxon>
    </lineage>
</organism>
<keyword evidence="6" id="KW-0411">Iron-sulfur</keyword>
<dbReference type="SMART" id="SM00986">
    <property type="entry name" value="UDG"/>
    <property type="match status" value="1"/>
</dbReference>
<keyword evidence="2" id="KW-0479">Metal-binding</keyword>
<evidence type="ECO:0000256" key="1">
    <source>
        <dbReference type="ARBA" id="ARBA00022485"/>
    </source>
</evidence>
<dbReference type="PANTHER" id="PTHR33693:SF3">
    <property type="entry name" value="TYPE-5 URACIL-DNA GLYCOSYLASE"/>
    <property type="match status" value="1"/>
</dbReference>
<gene>
    <name evidence="11" type="ORF">NFI88_05290</name>
</gene>
<sequence length="228" mass="24257">MPALPAAAPGAPPRDCPACPRLVAYRNSNREAEPGWWNGPVASWGSLQARLLVLGLAPGVRGANRTGRPFTGDYAGMLLYETLTRFGFADGRYGADPDDGLRLRDTRVANAVRCVPPANLPQPVEIRTCNGFLRDELAAMPALRAVLCLGVVSHNALLRARGLPASRQPFKHGQVLQLPATGDGLPPLLLADSYHVSRYNTNTGVLTTAMFEAVVGDLAERLNKPGGG</sequence>
<keyword evidence="1" id="KW-0004">4Fe-4S</keyword>
<dbReference type="SMART" id="SM00987">
    <property type="entry name" value="UreE_C"/>
    <property type="match status" value="1"/>
</dbReference>
<evidence type="ECO:0000256" key="7">
    <source>
        <dbReference type="ARBA" id="ARBA00023204"/>
    </source>
</evidence>
<dbReference type="SUPFAM" id="SSF52141">
    <property type="entry name" value="Uracil-DNA glycosylase-like"/>
    <property type="match status" value="1"/>
</dbReference>
<evidence type="ECO:0000256" key="3">
    <source>
        <dbReference type="ARBA" id="ARBA00022763"/>
    </source>
</evidence>
<comment type="caution">
    <text evidence="11">The sequence shown here is derived from an EMBL/GenBank/DDBJ whole genome shotgun (WGS) entry which is preliminary data.</text>
</comment>
<evidence type="ECO:0000256" key="2">
    <source>
        <dbReference type="ARBA" id="ARBA00022723"/>
    </source>
</evidence>
<proteinExistence type="inferred from homology"/>
<dbReference type="InterPro" id="IPR044147">
    <property type="entry name" value="UdgB-like"/>
</dbReference>
<reference evidence="11 12" key="1">
    <citation type="submission" date="2022-06" db="EMBL/GenBank/DDBJ databases">
        <title>Rhizosaccharibacter gen. nov. sp. nov. KSS12, endophytic bacteria isolated from sugarcane.</title>
        <authorList>
            <person name="Pitiwittayakul N."/>
        </authorList>
    </citation>
    <scope>NUCLEOTIDE SEQUENCE [LARGE SCALE GENOMIC DNA]</scope>
    <source>
        <strain evidence="11 12">KSS12</strain>
    </source>
</reference>
<dbReference type="Pfam" id="PF03167">
    <property type="entry name" value="UDG"/>
    <property type="match status" value="1"/>
</dbReference>
<accession>A0ABT1VV89</accession>
<name>A0ABT1VV89_9PROT</name>
<evidence type="ECO:0000256" key="5">
    <source>
        <dbReference type="ARBA" id="ARBA00023004"/>
    </source>
</evidence>
<keyword evidence="5" id="KW-0408">Iron</keyword>
<dbReference type="PANTHER" id="PTHR33693">
    <property type="entry name" value="TYPE-5 URACIL-DNA GLYCOSYLASE"/>
    <property type="match status" value="1"/>
</dbReference>
<dbReference type="InterPro" id="IPR051536">
    <property type="entry name" value="UDG_Type-4/5"/>
</dbReference>
<dbReference type="Gene3D" id="3.40.470.10">
    <property type="entry name" value="Uracil-DNA glycosylase-like domain"/>
    <property type="match status" value="1"/>
</dbReference>
<dbReference type="InterPro" id="IPR005122">
    <property type="entry name" value="Uracil-DNA_glycosylase-like"/>
</dbReference>
<protein>
    <recommendedName>
        <fullName evidence="9">Type-5 uracil-DNA glycosylase</fullName>
    </recommendedName>
</protein>